<gene>
    <name evidence="1" type="ORF">OCV99_11970</name>
</gene>
<name>A0ABT2RPE8_9FIRM</name>
<dbReference type="Proteomes" id="UP001652431">
    <property type="component" value="Unassembled WGS sequence"/>
</dbReference>
<comment type="caution">
    <text evidence="1">The sequence shown here is derived from an EMBL/GenBank/DDBJ whole genome shotgun (WGS) entry which is preliminary data.</text>
</comment>
<accession>A0ABT2RPE8</accession>
<reference evidence="1 2" key="1">
    <citation type="journal article" date="2021" name="ISME Commun">
        <title>Automated analysis of genomic sequences facilitates high-throughput and comprehensive description of bacteria.</title>
        <authorList>
            <person name="Hitch T.C.A."/>
        </authorList>
    </citation>
    <scope>NUCLEOTIDE SEQUENCE [LARGE SCALE GENOMIC DNA]</scope>
    <source>
        <strain evidence="1 2">Sanger_03</strain>
    </source>
</reference>
<protein>
    <submittedName>
        <fullName evidence="1">Uncharacterized protein</fullName>
    </submittedName>
</protein>
<sequence>MKKLEPEIVDYYNNEVVVMIAEKYGMSQMDALKAFVNSKTHEMIENAECGMTDFGAEAIFEIWECEKITGDPRKSIYISNLVICQEENEKDFFGKG</sequence>
<evidence type="ECO:0000313" key="1">
    <source>
        <dbReference type="EMBL" id="MCU6687245.1"/>
    </source>
</evidence>
<keyword evidence="2" id="KW-1185">Reference proteome</keyword>
<proteinExistence type="predicted"/>
<dbReference type="EMBL" id="JAOQJU010000015">
    <property type="protein sequence ID" value="MCU6687245.1"/>
    <property type="molecule type" value="Genomic_DNA"/>
</dbReference>
<evidence type="ECO:0000313" key="2">
    <source>
        <dbReference type="Proteomes" id="UP001652431"/>
    </source>
</evidence>
<dbReference type="RefSeq" id="WP_158370798.1">
    <property type="nucleotide sequence ID" value="NZ_JAOQJU010000015.1"/>
</dbReference>
<organism evidence="1 2">
    <name type="scientific">Dorea acetigenes</name>
    <dbReference type="NCBI Taxonomy" id="2981787"/>
    <lineage>
        <taxon>Bacteria</taxon>
        <taxon>Bacillati</taxon>
        <taxon>Bacillota</taxon>
        <taxon>Clostridia</taxon>
        <taxon>Lachnospirales</taxon>
        <taxon>Lachnospiraceae</taxon>
        <taxon>Dorea</taxon>
    </lineage>
</organism>